<keyword evidence="3" id="KW-1185">Reference proteome</keyword>
<dbReference type="AlphaFoldDB" id="A0A6G8IIG6"/>
<dbReference type="RefSeq" id="WP_166227636.1">
    <property type="nucleotide sequence ID" value="NZ_CP049989.1"/>
</dbReference>
<organism evidence="2 3">
    <name type="scientific">Hydrogenophaga crocea</name>
    <dbReference type="NCBI Taxonomy" id="2716225"/>
    <lineage>
        <taxon>Bacteria</taxon>
        <taxon>Pseudomonadati</taxon>
        <taxon>Pseudomonadota</taxon>
        <taxon>Betaproteobacteria</taxon>
        <taxon>Burkholderiales</taxon>
        <taxon>Comamonadaceae</taxon>
        <taxon>Hydrogenophaga</taxon>
    </lineage>
</organism>
<sequence length="359" mass="38402">MNRLTRGAPRPTPATAPTTRPMPTQSAWEGRTALLASVGLSKRDHNAVLGGAAHKFIEGMALDLQERRLLSDHCCKKNTAVLALMQDLRPDFVPVLSLTPPDDTSFDERAQRTIESLKAAVELELAFEVHLGDVPVTGAVMDALENAMTAPGARITAFHFESPWAEDQDGRFVHQALLQRLSDSLKGCASLQEVRGGMGVLWLLDRPVEHLSIVSAQPPRSADMAQLKRVLGHGVGRFTCASDDVRVFPAVTGVVRAANTQASAATAVQAVTLHHPYRAPRGPEGAKAVDDLLHTPHLKRLMLPASEWLNALGDHTLTERIGDTGLQALDFGDGLGGLSLPVMNALAANAATPANPPRV</sequence>
<accession>A0A6G8IIG6</accession>
<evidence type="ECO:0000256" key="1">
    <source>
        <dbReference type="SAM" id="MobiDB-lite"/>
    </source>
</evidence>
<reference evidence="2 3" key="1">
    <citation type="submission" date="2020-03" db="EMBL/GenBank/DDBJ databases">
        <title>Hydrogenophaga sp. nov. isolated from cyanobacterial mat.</title>
        <authorList>
            <person name="Thorat V."/>
            <person name="Kirdat K."/>
            <person name="Tiwarekar B."/>
            <person name="Costa E.D."/>
            <person name="Yadav A."/>
        </authorList>
    </citation>
    <scope>NUCLEOTIDE SEQUENCE [LARGE SCALE GENOMIC DNA]</scope>
    <source>
        <strain evidence="2 3">BA0156</strain>
    </source>
</reference>
<feature type="region of interest" description="Disordered" evidence="1">
    <location>
        <begin position="1"/>
        <end position="26"/>
    </location>
</feature>
<dbReference type="KEGG" id="hcz:G9Q37_13045"/>
<evidence type="ECO:0000313" key="3">
    <source>
        <dbReference type="Proteomes" id="UP000503162"/>
    </source>
</evidence>
<name>A0A6G8IIG6_9BURK</name>
<gene>
    <name evidence="2" type="ORF">G9Q37_13045</name>
</gene>
<dbReference type="Proteomes" id="UP000503162">
    <property type="component" value="Chromosome"/>
</dbReference>
<dbReference type="EMBL" id="CP049989">
    <property type="protein sequence ID" value="QIM53002.1"/>
    <property type="molecule type" value="Genomic_DNA"/>
</dbReference>
<feature type="compositionally biased region" description="Low complexity" evidence="1">
    <location>
        <begin position="1"/>
        <end position="24"/>
    </location>
</feature>
<proteinExistence type="predicted"/>
<evidence type="ECO:0000313" key="2">
    <source>
        <dbReference type="EMBL" id="QIM53002.1"/>
    </source>
</evidence>
<protein>
    <submittedName>
        <fullName evidence="2">Uncharacterized protein</fullName>
    </submittedName>
</protein>